<dbReference type="EMBL" id="LN871599">
    <property type="protein sequence ID" value="CCF75622.1"/>
    <property type="molecule type" value="Genomic_DNA"/>
</dbReference>
<gene>
    <name evidence="1" type="ORF">BmR1_04g07135</name>
</gene>
<keyword evidence="2" id="KW-1185">Reference proteome</keyword>
<reference evidence="1 2" key="3">
    <citation type="journal article" date="2016" name="Sci. Rep.">
        <title>Genome-wide diversity and gene expression profiling of Babesia microti isolates identify polymorphic genes that mediate host-pathogen interactions.</title>
        <authorList>
            <person name="Silva J.C."/>
            <person name="Cornillot E."/>
            <person name="McCracken C."/>
            <person name="Usmani-Brown S."/>
            <person name="Dwivedi A."/>
            <person name="Ifeonu O.O."/>
            <person name="Crabtree J."/>
            <person name="Gotia H.T."/>
            <person name="Virji A.Z."/>
            <person name="Reynes C."/>
            <person name="Colinge J."/>
            <person name="Kumar V."/>
            <person name="Lawres L."/>
            <person name="Pazzi J.E."/>
            <person name="Pablo J.V."/>
            <person name="Hung C."/>
            <person name="Brancato J."/>
            <person name="Kumari P."/>
            <person name="Orvis J."/>
            <person name="Tretina K."/>
            <person name="Chibucos M."/>
            <person name="Ott S."/>
            <person name="Sadzewicz L."/>
            <person name="Sengamalay N."/>
            <person name="Shetty A.C."/>
            <person name="Su Q."/>
            <person name="Tallon L."/>
            <person name="Fraser C.M."/>
            <person name="Frutos R."/>
            <person name="Molina D.M."/>
            <person name="Krause P.J."/>
            <person name="Ben Mamoun C."/>
        </authorList>
    </citation>
    <scope>NUCLEOTIDE SEQUENCE [LARGE SCALE GENOMIC DNA]</scope>
    <source>
        <strain evidence="1 2">RI</strain>
    </source>
</reference>
<reference evidence="1 2" key="2">
    <citation type="journal article" date="2013" name="PLoS ONE">
        <title>Whole genome mapping and re-organization of the nuclear and mitochondrial genomes of Babesia microti isolates.</title>
        <authorList>
            <person name="Cornillot E."/>
            <person name="Dassouli A."/>
            <person name="Garg A."/>
            <person name="Pachikara N."/>
            <person name="Randazzo S."/>
            <person name="Depoix D."/>
            <person name="Carcy B."/>
            <person name="Delbecq S."/>
            <person name="Frutos R."/>
            <person name="Silva J.C."/>
            <person name="Sutton R."/>
            <person name="Krause P.J."/>
            <person name="Mamoun C.B."/>
        </authorList>
    </citation>
    <scope>NUCLEOTIDE SEQUENCE [LARGE SCALE GENOMIC DNA]</scope>
    <source>
        <strain evidence="1 2">RI</strain>
    </source>
</reference>
<dbReference type="VEuPathDB" id="PiroplasmaDB:BmR1_04g07135"/>
<dbReference type="Proteomes" id="UP000002899">
    <property type="component" value="Chromosome IV"/>
</dbReference>
<dbReference type="KEGG" id="bmic:BmR1_04g07135"/>
<proteinExistence type="predicted"/>
<organism evidence="1 2">
    <name type="scientific">Babesia microti (strain RI)</name>
    <dbReference type="NCBI Taxonomy" id="1133968"/>
    <lineage>
        <taxon>Eukaryota</taxon>
        <taxon>Sar</taxon>
        <taxon>Alveolata</taxon>
        <taxon>Apicomplexa</taxon>
        <taxon>Aconoidasida</taxon>
        <taxon>Piroplasmida</taxon>
        <taxon>Babesiidae</taxon>
        <taxon>Babesia</taxon>
    </lineage>
</organism>
<accession>I7IHD5</accession>
<evidence type="ECO:0000313" key="2">
    <source>
        <dbReference type="Proteomes" id="UP000002899"/>
    </source>
</evidence>
<reference evidence="1 2" key="1">
    <citation type="journal article" date="2012" name="Nucleic Acids Res.">
        <title>Sequencing of the smallest Apicomplexan genome from the human pathogen Babesia microti.</title>
        <authorList>
            <person name="Cornillot E."/>
            <person name="Hadj-Kaddour K."/>
            <person name="Dassouli A."/>
            <person name="Noel B."/>
            <person name="Ranwez V."/>
            <person name="Vacherie B."/>
            <person name="Augagneur Y."/>
            <person name="Bres V."/>
            <person name="Duclos A."/>
            <person name="Randazzo S."/>
            <person name="Carcy B."/>
            <person name="Debierre-Grockiego F."/>
            <person name="Delbecq S."/>
            <person name="Moubri-Menage K."/>
            <person name="Shams-Eldin H."/>
            <person name="Usmani-Brown S."/>
            <person name="Bringaud F."/>
            <person name="Wincker P."/>
            <person name="Vivares C.P."/>
            <person name="Schwarz R.T."/>
            <person name="Schetters T.P."/>
            <person name="Krause P.J."/>
            <person name="Gorenflot A."/>
            <person name="Berry V."/>
            <person name="Barbe V."/>
            <person name="Ben Mamoun C."/>
        </authorList>
    </citation>
    <scope>NUCLEOTIDE SEQUENCE [LARGE SCALE GENOMIC DNA]</scope>
    <source>
        <strain evidence="1 2">RI</strain>
    </source>
</reference>
<protein>
    <submittedName>
        <fullName evidence="1">Uncharacterized protein</fullName>
    </submittedName>
</protein>
<sequence>MWEIVDFDTWVIVDSPGRCEFDDGNFKHSHLLYHEECSHNQNCQYQSLQLLMEWKSNILYPLDHDFMNRNFLSNLKSYNYSRIPNHRLYKTVSDTTSTDSNYDTIANGYGFGCDDSSINSPKTSDDEIIYKSCNNDFVDDHQVGNDKVNDEKCLECANVSVSGNQTTTMTEINV</sequence>
<evidence type="ECO:0000313" key="1">
    <source>
        <dbReference type="EMBL" id="CCF75622.1"/>
    </source>
</evidence>
<dbReference type="GeneID" id="24426074"/>
<dbReference type="RefSeq" id="XP_012650030.1">
    <property type="nucleotide sequence ID" value="XM_012794576.1"/>
</dbReference>
<name>I7IHD5_BABMR</name>
<dbReference type="AlphaFoldDB" id="I7IHD5"/>